<dbReference type="Proteomes" id="UP000240883">
    <property type="component" value="Unassembled WGS sequence"/>
</dbReference>
<protein>
    <submittedName>
        <fullName evidence="2">Uncharacterized protein</fullName>
    </submittedName>
</protein>
<gene>
    <name evidence="2" type="ORF">BS50DRAFT_237455</name>
</gene>
<sequence length="301" mass="31253">MMGFRSWPLRRFLPPLPLAAWATCFALLMAAFLMSVPFIMTSPPRARWAATTTTSGGGAMRSGAGDASGCAHGRASRSWGGQGAVAGGSSSSSRRGASVVEAVCDAAGCDALRCAASQLCWLRAAGCGLLVLAMGLSARPGRAGGRAGWLVPARSLGWADSQCGWKRERRGRGWIWGCEWAGGRCVLCFFAASAGGWATGGGGGGGGDDAVRARARGARICRAEGTGDGQGLRSALGTVRGGKRARQQHRKTEEMMQHARHETATCRPGFFASASTCSGLLNHPVTTQSWNNVIPAAQLPR</sequence>
<dbReference type="EMBL" id="KZ678130">
    <property type="protein sequence ID" value="PSN71872.1"/>
    <property type="molecule type" value="Genomic_DNA"/>
</dbReference>
<accession>A0A2T2P2I6</accession>
<evidence type="ECO:0000313" key="3">
    <source>
        <dbReference type="Proteomes" id="UP000240883"/>
    </source>
</evidence>
<proteinExistence type="predicted"/>
<reference evidence="2 3" key="1">
    <citation type="journal article" date="2018" name="Front. Microbiol.">
        <title>Genome-Wide Analysis of Corynespora cassiicola Leaf Fall Disease Putative Effectors.</title>
        <authorList>
            <person name="Lopez D."/>
            <person name="Ribeiro S."/>
            <person name="Label P."/>
            <person name="Fumanal B."/>
            <person name="Venisse J.S."/>
            <person name="Kohler A."/>
            <person name="de Oliveira R.R."/>
            <person name="Labutti K."/>
            <person name="Lipzen A."/>
            <person name="Lail K."/>
            <person name="Bauer D."/>
            <person name="Ohm R.A."/>
            <person name="Barry K.W."/>
            <person name="Spatafora J."/>
            <person name="Grigoriev I.V."/>
            <person name="Martin F.M."/>
            <person name="Pujade-Renaud V."/>
        </authorList>
    </citation>
    <scope>NUCLEOTIDE SEQUENCE [LARGE SCALE GENOMIC DNA]</scope>
    <source>
        <strain evidence="2 3">Philippines</strain>
    </source>
</reference>
<dbReference type="AlphaFoldDB" id="A0A2T2P2I6"/>
<name>A0A2T2P2I6_CORCC</name>
<evidence type="ECO:0000256" key="1">
    <source>
        <dbReference type="SAM" id="MobiDB-lite"/>
    </source>
</evidence>
<evidence type="ECO:0000313" key="2">
    <source>
        <dbReference type="EMBL" id="PSN71872.1"/>
    </source>
</evidence>
<feature type="region of interest" description="Disordered" evidence="1">
    <location>
        <begin position="50"/>
        <end position="93"/>
    </location>
</feature>
<keyword evidence="3" id="KW-1185">Reference proteome</keyword>
<organism evidence="2 3">
    <name type="scientific">Corynespora cassiicola Philippines</name>
    <dbReference type="NCBI Taxonomy" id="1448308"/>
    <lineage>
        <taxon>Eukaryota</taxon>
        <taxon>Fungi</taxon>
        <taxon>Dikarya</taxon>
        <taxon>Ascomycota</taxon>
        <taxon>Pezizomycotina</taxon>
        <taxon>Dothideomycetes</taxon>
        <taxon>Pleosporomycetidae</taxon>
        <taxon>Pleosporales</taxon>
        <taxon>Corynesporascaceae</taxon>
        <taxon>Corynespora</taxon>
    </lineage>
</organism>